<evidence type="ECO:0000313" key="8">
    <source>
        <dbReference type="Proteomes" id="UP001607157"/>
    </source>
</evidence>
<evidence type="ECO:0000256" key="6">
    <source>
        <dbReference type="SAM" id="Phobius"/>
    </source>
</evidence>
<evidence type="ECO:0000256" key="2">
    <source>
        <dbReference type="ARBA" id="ARBA00009920"/>
    </source>
</evidence>
<dbReference type="EMBL" id="JBIHMM010000001">
    <property type="protein sequence ID" value="MFH0252393.1"/>
    <property type="molecule type" value="Genomic_DNA"/>
</dbReference>
<dbReference type="Pfam" id="PF05398">
    <property type="entry name" value="PufQ"/>
    <property type="match status" value="1"/>
</dbReference>
<keyword evidence="3" id="KW-0602">Photosynthesis</keyword>
<keyword evidence="6" id="KW-0812">Transmembrane</keyword>
<dbReference type="RefSeq" id="WP_377169712.1">
    <property type="nucleotide sequence ID" value="NZ_JBHTJC010000001.1"/>
</dbReference>
<comment type="function">
    <text evidence="1">Required for bacteriochlorophyll biosynthesis. Directly involved in the assembly of both the B875 and B800-850 pigment-protein complexes.</text>
</comment>
<keyword evidence="5" id="KW-0077">Bacteriochlorophyll biosynthesis</keyword>
<evidence type="ECO:0000256" key="5">
    <source>
        <dbReference type="ARBA" id="ARBA00023181"/>
    </source>
</evidence>
<protein>
    <submittedName>
        <fullName evidence="7">Cytochrome PufQ</fullName>
    </submittedName>
</protein>
<keyword evidence="6" id="KW-0472">Membrane</keyword>
<reference evidence="7 8" key="1">
    <citation type="submission" date="2024-10" db="EMBL/GenBank/DDBJ databases">
        <authorList>
            <person name="Yang X.-N."/>
        </authorList>
    </citation>
    <scope>NUCLEOTIDE SEQUENCE [LARGE SCALE GENOMIC DNA]</scope>
    <source>
        <strain evidence="7 8">CAU 1059</strain>
    </source>
</reference>
<organism evidence="7 8">
    <name type="scientific">Roseovarius aquimarinus</name>
    <dbReference type="NCBI Taxonomy" id="1229156"/>
    <lineage>
        <taxon>Bacteria</taxon>
        <taxon>Pseudomonadati</taxon>
        <taxon>Pseudomonadota</taxon>
        <taxon>Alphaproteobacteria</taxon>
        <taxon>Rhodobacterales</taxon>
        <taxon>Roseobacteraceae</taxon>
        <taxon>Roseovarius</taxon>
    </lineage>
</organism>
<comment type="similarity">
    <text evidence="2">Belongs to the PufQ family.</text>
</comment>
<sequence>MTDFTSDMKGMRVRSRSAAHRREYIAYFAIIFVVALPIASLTWVLSAARHWRLPEKSPFRAAWSEASIIAPIILSA</sequence>
<evidence type="ECO:0000256" key="4">
    <source>
        <dbReference type="ARBA" id="ARBA00023171"/>
    </source>
</evidence>
<comment type="caution">
    <text evidence="7">The sequence shown here is derived from an EMBL/GenBank/DDBJ whole genome shotgun (WGS) entry which is preliminary data.</text>
</comment>
<keyword evidence="8" id="KW-1185">Reference proteome</keyword>
<proteinExistence type="inferred from homology"/>
<feature type="transmembrane region" description="Helical" evidence="6">
    <location>
        <begin position="24"/>
        <end position="45"/>
    </location>
</feature>
<keyword evidence="4" id="KW-0149">Chlorophyll biosynthesis</keyword>
<name>A0ABW7I301_9RHOB</name>
<evidence type="ECO:0000256" key="3">
    <source>
        <dbReference type="ARBA" id="ARBA00022531"/>
    </source>
</evidence>
<dbReference type="InterPro" id="IPR008800">
    <property type="entry name" value="PufQ_cyt-su"/>
</dbReference>
<evidence type="ECO:0000313" key="7">
    <source>
        <dbReference type="EMBL" id="MFH0252393.1"/>
    </source>
</evidence>
<evidence type="ECO:0000256" key="1">
    <source>
        <dbReference type="ARBA" id="ARBA00003128"/>
    </source>
</evidence>
<accession>A0ABW7I301</accession>
<gene>
    <name evidence="7" type="primary">pufQ</name>
    <name evidence="7" type="ORF">ACGRVM_00680</name>
</gene>
<dbReference type="Proteomes" id="UP001607157">
    <property type="component" value="Unassembled WGS sequence"/>
</dbReference>
<keyword evidence="6" id="KW-1133">Transmembrane helix</keyword>